<organism evidence="5 6">
    <name type="scientific">Citrullus colocynthis</name>
    <name type="common">colocynth</name>
    <dbReference type="NCBI Taxonomy" id="252529"/>
    <lineage>
        <taxon>Eukaryota</taxon>
        <taxon>Viridiplantae</taxon>
        <taxon>Streptophyta</taxon>
        <taxon>Embryophyta</taxon>
        <taxon>Tracheophyta</taxon>
        <taxon>Spermatophyta</taxon>
        <taxon>Magnoliopsida</taxon>
        <taxon>eudicotyledons</taxon>
        <taxon>Gunneridae</taxon>
        <taxon>Pentapetalae</taxon>
        <taxon>rosids</taxon>
        <taxon>fabids</taxon>
        <taxon>Cucurbitales</taxon>
        <taxon>Cucurbitaceae</taxon>
        <taxon>Benincaseae</taxon>
        <taxon>Citrullus</taxon>
    </lineage>
</organism>
<keyword evidence="6" id="KW-1185">Reference proteome</keyword>
<keyword evidence="3 4" id="KW-0539">Nucleus</keyword>
<dbReference type="SUPFAM" id="SSF47762">
    <property type="entry name" value="PAH2 domain"/>
    <property type="match status" value="1"/>
</dbReference>
<evidence type="ECO:0000256" key="2">
    <source>
        <dbReference type="ARBA" id="ARBA00022491"/>
    </source>
</evidence>
<name>A0ABP0XTQ4_9ROSI</name>
<evidence type="ECO:0000256" key="1">
    <source>
        <dbReference type="ARBA" id="ARBA00004123"/>
    </source>
</evidence>
<evidence type="ECO:0000313" key="5">
    <source>
        <dbReference type="EMBL" id="CAK9311127.1"/>
    </source>
</evidence>
<dbReference type="PROSITE" id="PS51477">
    <property type="entry name" value="PAH"/>
    <property type="match status" value="1"/>
</dbReference>
<protein>
    <submittedName>
        <fullName evidence="5">Uncharacterized protein</fullName>
    </submittedName>
</protein>
<dbReference type="Proteomes" id="UP001642487">
    <property type="component" value="Chromosome 10"/>
</dbReference>
<dbReference type="InterPro" id="IPR036600">
    <property type="entry name" value="PAH_sf"/>
</dbReference>
<dbReference type="InterPro" id="IPR039774">
    <property type="entry name" value="Sin3-like"/>
</dbReference>
<dbReference type="InterPro" id="IPR003822">
    <property type="entry name" value="PAH"/>
</dbReference>
<gene>
    <name evidence="5" type="ORF">CITCOLO1_LOCUS2777</name>
</gene>
<accession>A0ABP0XTQ4</accession>
<dbReference type="PANTHER" id="PTHR12346">
    <property type="entry name" value="SIN3B-RELATED"/>
    <property type="match status" value="1"/>
</dbReference>
<keyword evidence="2" id="KW-0678">Repressor</keyword>
<dbReference type="Gene3D" id="1.20.1160.11">
    <property type="entry name" value="Paired amphipathic helix"/>
    <property type="match status" value="1"/>
</dbReference>
<reference evidence="5 6" key="1">
    <citation type="submission" date="2024-03" db="EMBL/GenBank/DDBJ databases">
        <authorList>
            <person name="Gkanogiannis A."/>
            <person name="Becerra Lopez-Lavalle L."/>
        </authorList>
    </citation>
    <scope>NUCLEOTIDE SEQUENCE [LARGE SCALE GENOMIC DNA]</scope>
</reference>
<comment type="subcellular location">
    <subcellularLocation>
        <location evidence="1 4">Nucleus</location>
    </subcellularLocation>
</comment>
<evidence type="ECO:0000256" key="4">
    <source>
        <dbReference type="PROSITE-ProRule" id="PRU00810"/>
    </source>
</evidence>
<proteinExistence type="predicted"/>
<dbReference type="PANTHER" id="PTHR12346:SF0">
    <property type="entry name" value="SIN3A, ISOFORM G"/>
    <property type="match status" value="1"/>
</dbReference>
<dbReference type="EMBL" id="OZ021744">
    <property type="protein sequence ID" value="CAK9311127.1"/>
    <property type="molecule type" value="Genomic_DNA"/>
</dbReference>
<evidence type="ECO:0000313" key="6">
    <source>
        <dbReference type="Proteomes" id="UP001642487"/>
    </source>
</evidence>
<dbReference type="Pfam" id="PF02671">
    <property type="entry name" value="PAH"/>
    <property type="match status" value="1"/>
</dbReference>
<evidence type="ECO:0000256" key="3">
    <source>
        <dbReference type="ARBA" id="ARBA00023242"/>
    </source>
</evidence>
<sequence>MAEEGSSKNSTTKDSQSYLKRVKETFQNDREKYEHFLRVFQDFRAQRIDTAEIFATGRRENFDCNILISQQPMLCDGTP</sequence>